<evidence type="ECO:0000256" key="2">
    <source>
        <dbReference type="ARBA" id="ARBA00022617"/>
    </source>
</evidence>
<evidence type="ECO:0000256" key="6">
    <source>
        <dbReference type="ARBA" id="ARBA00022968"/>
    </source>
</evidence>
<dbReference type="Pfam" id="PF03100">
    <property type="entry name" value="CcmE"/>
    <property type="match status" value="1"/>
</dbReference>
<evidence type="ECO:0000256" key="7">
    <source>
        <dbReference type="ARBA" id="ARBA00022989"/>
    </source>
</evidence>
<dbReference type="Proteomes" id="UP000697710">
    <property type="component" value="Unassembled WGS sequence"/>
</dbReference>
<evidence type="ECO:0000313" key="11">
    <source>
        <dbReference type="EMBL" id="MCA9726900.1"/>
    </source>
</evidence>
<dbReference type="EMBL" id="JAGQHR010000082">
    <property type="protein sequence ID" value="MCA9726900.1"/>
    <property type="molecule type" value="Genomic_DNA"/>
</dbReference>
<dbReference type="GO" id="GO:0017003">
    <property type="term" value="P:protein-heme linkage"/>
    <property type="evidence" value="ECO:0007669"/>
    <property type="project" value="InterPro"/>
</dbReference>
<keyword evidence="6" id="KW-0735">Signal-anchor</keyword>
<reference evidence="11" key="1">
    <citation type="submission" date="2020-04" db="EMBL/GenBank/DDBJ databases">
        <authorList>
            <person name="Zhang T."/>
        </authorList>
    </citation>
    <scope>NUCLEOTIDE SEQUENCE</scope>
    <source>
        <strain evidence="11">HKST-UBA01</strain>
    </source>
</reference>
<dbReference type="InterPro" id="IPR036127">
    <property type="entry name" value="CcmE-like_sf"/>
</dbReference>
<evidence type="ECO:0000256" key="5">
    <source>
        <dbReference type="ARBA" id="ARBA00022748"/>
    </source>
</evidence>
<gene>
    <name evidence="11" type="ORF">KC729_04400</name>
</gene>
<evidence type="ECO:0000256" key="8">
    <source>
        <dbReference type="ARBA" id="ARBA00023004"/>
    </source>
</evidence>
<keyword evidence="5" id="KW-0201">Cytochrome c-type biogenesis</keyword>
<accession>A0A956LWC1</accession>
<keyword evidence="2" id="KW-0349">Heme</keyword>
<keyword evidence="8" id="KW-0408">Iron</keyword>
<dbReference type="PANTHER" id="PTHR34128">
    <property type="entry name" value="CYTOCHROME C-TYPE BIOGENESIS PROTEIN CCME HOMOLOG, MITOCHONDRIAL"/>
    <property type="match status" value="1"/>
</dbReference>
<evidence type="ECO:0000256" key="4">
    <source>
        <dbReference type="ARBA" id="ARBA00022723"/>
    </source>
</evidence>
<keyword evidence="9 10" id="KW-0472">Membrane</keyword>
<organism evidence="11 12">
    <name type="scientific">Eiseniibacteriota bacterium</name>
    <dbReference type="NCBI Taxonomy" id="2212470"/>
    <lineage>
        <taxon>Bacteria</taxon>
        <taxon>Candidatus Eiseniibacteriota</taxon>
    </lineage>
</organism>
<keyword evidence="4" id="KW-0479">Metal-binding</keyword>
<dbReference type="InterPro" id="IPR012340">
    <property type="entry name" value="NA-bd_OB-fold"/>
</dbReference>
<dbReference type="PANTHER" id="PTHR34128:SF2">
    <property type="entry name" value="CYTOCHROME C-TYPE BIOGENESIS PROTEIN CCME HOMOLOG, MITOCHONDRIAL"/>
    <property type="match status" value="1"/>
</dbReference>
<comment type="caution">
    <text evidence="11">The sequence shown here is derived from an EMBL/GenBank/DDBJ whole genome shotgun (WGS) entry which is preliminary data.</text>
</comment>
<name>A0A956LWC1_UNCEI</name>
<dbReference type="SUPFAM" id="SSF82093">
    <property type="entry name" value="Heme chaperone CcmE"/>
    <property type="match status" value="1"/>
</dbReference>
<evidence type="ECO:0000313" key="12">
    <source>
        <dbReference type="Proteomes" id="UP000697710"/>
    </source>
</evidence>
<dbReference type="Gene3D" id="2.40.50.140">
    <property type="entry name" value="Nucleic acid-binding proteins"/>
    <property type="match status" value="1"/>
</dbReference>
<keyword evidence="7 10" id="KW-1133">Transmembrane helix</keyword>
<evidence type="ECO:0000256" key="10">
    <source>
        <dbReference type="SAM" id="Phobius"/>
    </source>
</evidence>
<evidence type="ECO:0000256" key="3">
    <source>
        <dbReference type="ARBA" id="ARBA00022692"/>
    </source>
</evidence>
<sequence>MNSEEPTKSSARSGRARFLIGFLIVLAAVGVLVFRGARNAMVYYIAVSGLLAKPLNDDLDGLRVRGVVVPGSIDRQELVLKFKLTDGTESIPVTYRGVIPDTFGEDGEVVVEGAMTQAGFEASFLMAKCPSKYEAEMDGEGGPPPASKPA</sequence>
<dbReference type="InterPro" id="IPR004329">
    <property type="entry name" value="CcmE"/>
</dbReference>
<dbReference type="GO" id="GO:0046872">
    <property type="term" value="F:metal ion binding"/>
    <property type="evidence" value="ECO:0007669"/>
    <property type="project" value="UniProtKB-KW"/>
</dbReference>
<reference evidence="11" key="2">
    <citation type="journal article" date="2021" name="Microbiome">
        <title>Successional dynamics and alternative stable states in a saline activated sludge microbial community over 9 years.</title>
        <authorList>
            <person name="Wang Y."/>
            <person name="Ye J."/>
            <person name="Ju F."/>
            <person name="Liu L."/>
            <person name="Boyd J.A."/>
            <person name="Deng Y."/>
            <person name="Parks D.H."/>
            <person name="Jiang X."/>
            <person name="Yin X."/>
            <person name="Woodcroft B.J."/>
            <person name="Tyson G.W."/>
            <person name="Hugenholtz P."/>
            <person name="Polz M.F."/>
            <person name="Zhang T."/>
        </authorList>
    </citation>
    <scope>NUCLEOTIDE SEQUENCE</scope>
    <source>
        <strain evidence="11">HKST-UBA01</strain>
    </source>
</reference>
<dbReference type="GO" id="GO:0005886">
    <property type="term" value="C:plasma membrane"/>
    <property type="evidence" value="ECO:0007669"/>
    <property type="project" value="InterPro"/>
</dbReference>
<feature type="transmembrane region" description="Helical" evidence="10">
    <location>
        <begin position="16"/>
        <end position="34"/>
    </location>
</feature>
<keyword evidence="3 10" id="KW-0812">Transmembrane</keyword>
<protein>
    <submittedName>
        <fullName evidence="11">Cytochrome c maturation protein CcmE</fullName>
    </submittedName>
</protein>
<dbReference type="GO" id="GO:0020037">
    <property type="term" value="F:heme binding"/>
    <property type="evidence" value="ECO:0007669"/>
    <property type="project" value="InterPro"/>
</dbReference>
<dbReference type="AlphaFoldDB" id="A0A956LWC1"/>
<proteinExistence type="predicted"/>
<dbReference type="GO" id="GO:0017004">
    <property type="term" value="P:cytochrome complex assembly"/>
    <property type="evidence" value="ECO:0007669"/>
    <property type="project" value="UniProtKB-KW"/>
</dbReference>
<evidence type="ECO:0000256" key="1">
    <source>
        <dbReference type="ARBA" id="ARBA00004370"/>
    </source>
</evidence>
<evidence type="ECO:0000256" key="9">
    <source>
        <dbReference type="ARBA" id="ARBA00023136"/>
    </source>
</evidence>
<comment type="subcellular location">
    <subcellularLocation>
        <location evidence="1">Membrane</location>
    </subcellularLocation>
</comment>